<keyword evidence="3" id="KW-1185">Reference proteome</keyword>
<accession>A0A238XE37</accession>
<feature type="transmembrane region" description="Helical" evidence="1">
    <location>
        <begin position="103"/>
        <end position="121"/>
    </location>
</feature>
<keyword evidence="1" id="KW-0472">Membrane</keyword>
<name>A0A238XE37_9ACTN</name>
<reference evidence="3" key="1">
    <citation type="submission" date="2017-06" db="EMBL/GenBank/DDBJ databases">
        <authorList>
            <person name="Varghese N."/>
            <person name="Submissions S."/>
        </authorList>
    </citation>
    <scope>NUCLEOTIDE SEQUENCE [LARGE SCALE GENOMIC DNA]</scope>
    <source>
        <strain evidence="3">DSM 44485</strain>
    </source>
</reference>
<dbReference type="RefSeq" id="WP_143227041.1">
    <property type="nucleotide sequence ID" value="NZ_FZNP01000004.1"/>
</dbReference>
<keyword evidence="1" id="KW-1133">Transmembrane helix</keyword>
<keyword evidence="1" id="KW-0812">Transmembrane</keyword>
<organism evidence="2 3">
    <name type="scientific">Actinomadura mexicana</name>
    <dbReference type="NCBI Taxonomy" id="134959"/>
    <lineage>
        <taxon>Bacteria</taxon>
        <taxon>Bacillati</taxon>
        <taxon>Actinomycetota</taxon>
        <taxon>Actinomycetes</taxon>
        <taxon>Streptosporangiales</taxon>
        <taxon>Thermomonosporaceae</taxon>
        <taxon>Actinomadura</taxon>
    </lineage>
</organism>
<sequence>MNRETQGDLRSRRPGKIYYLLVILFAAVFVGLGTVVGSALIPSAWPRDPLGIFAAIVAVLIFTATAAITIVIPGDIDDIARSLANRPLKELGKKAVLERQRRVLVAVTTLLAIIVVTAWQLNLSVIIAPSKNANLGGLDLEHYCRNYGFNGNEKEGEKFFCSTEIGATQKNSARLSLNGACIWDKGQQSTFKLRSPNNPYSGECYNANHTPIGGVGNMSGYCEHVFKGMSKIQATVADAKWVCRSAIDMKLACAWSYQELDVEARMDVNTDQWNCYK</sequence>
<dbReference type="Proteomes" id="UP000198420">
    <property type="component" value="Unassembled WGS sequence"/>
</dbReference>
<evidence type="ECO:0000256" key="1">
    <source>
        <dbReference type="SAM" id="Phobius"/>
    </source>
</evidence>
<dbReference type="EMBL" id="FZNP01000004">
    <property type="protein sequence ID" value="SNR56851.1"/>
    <property type="molecule type" value="Genomic_DNA"/>
</dbReference>
<proteinExistence type="predicted"/>
<dbReference type="AlphaFoldDB" id="A0A238XE37"/>
<dbReference type="OrthoDB" id="3539897at2"/>
<evidence type="ECO:0000313" key="2">
    <source>
        <dbReference type="EMBL" id="SNR56851.1"/>
    </source>
</evidence>
<protein>
    <submittedName>
        <fullName evidence="2">Uncharacterized protein</fullName>
    </submittedName>
</protein>
<feature type="transmembrane region" description="Helical" evidence="1">
    <location>
        <begin position="20"/>
        <end position="45"/>
    </location>
</feature>
<evidence type="ECO:0000313" key="3">
    <source>
        <dbReference type="Proteomes" id="UP000198420"/>
    </source>
</evidence>
<feature type="transmembrane region" description="Helical" evidence="1">
    <location>
        <begin position="51"/>
        <end position="72"/>
    </location>
</feature>
<gene>
    <name evidence="2" type="ORF">SAMN06265355_104221</name>
</gene>